<dbReference type="RefSeq" id="WP_179585396.1">
    <property type="nucleotide sequence ID" value="NZ_JACBYR010000001.1"/>
</dbReference>
<keyword evidence="1" id="KW-0240">DNA-directed RNA polymerase</keyword>
<proteinExistence type="predicted"/>
<organism evidence="1 2">
    <name type="scientific">Pigmentiphaga litoralis</name>
    <dbReference type="NCBI Taxonomy" id="516702"/>
    <lineage>
        <taxon>Bacteria</taxon>
        <taxon>Pseudomonadati</taxon>
        <taxon>Pseudomonadota</taxon>
        <taxon>Betaproteobacteria</taxon>
        <taxon>Burkholderiales</taxon>
        <taxon>Alcaligenaceae</taxon>
        <taxon>Pigmentiphaga</taxon>
    </lineage>
</organism>
<keyword evidence="2" id="KW-1185">Reference proteome</keyword>
<comment type="caution">
    <text evidence="1">The sequence shown here is derived from an EMBL/GenBank/DDBJ whole genome shotgun (WGS) entry which is preliminary data.</text>
</comment>
<name>A0A7Y9IUE5_9BURK</name>
<evidence type="ECO:0000313" key="1">
    <source>
        <dbReference type="EMBL" id="NYE82474.1"/>
    </source>
</evidence>
<dbReference type="AlphaFoldDB" id="A0A7Y9IUE5"/>
<keyword evidence="1" id="KW-0804">Transcription</keyword>
<dbReference type="GO" id="GO:0000428">
    <property type="term" value="C:DNA-directed RNA polymerase complex"/>
    <property type="evidence" value="ECO:0007669"/>
    <property type="project" value="UniProtKB-KW"/>
</dbReference>
<dbReference type="EMBL" id="JACBYR010000001">
    <property type="protein sequence ID" value="NYE82474.1"/>
    <property type="molecule type" value="Genomic_DNA"/>
</dbReference>
<evidence type="ECO:0000313" key="2">
    <source>
        <dbReference type="Proteomes" id="UP000542125"/>
    </source>
</evidence>
<reference evidence="1 2" key="1">
    <citation type="submission" date="2020-07" db="EMBL/GenBank/DDBJ databases">
        <title>Genomic Encyclopedia of Type Strains, Phase IV (KMG-V): Genome sequencing to study the core and pangenomes of soil and plant-associated prokaryotes.</title>
        <authorList>
            <person name="Whitman W."/>
        </authorList>
    </citation>
    <scope>NUCLEOTIDE SEQUENCE [LARGE SCALE GENOMIC DNA]</scope>
    <source>
        <strain evidence="1 2">SAS40</strain>
    </source>
</reference>
<protein>
    <submittedName>
        <fullName evidence="1">DNA-directed RNA polymerase specialized sigma24 family protein</fullName>
    </submittedName>
</protein>
<dbReference type="Proteomes" id="UP000542125">
    <property type="component" value="Unassembled WGS sequence"/>
</dbReference>
<gene>
    <name evidence="1" type="ORF">FHW18_001745</name>
</gene>
<accession>A0A7Y9IUE5</accession>
<sequence length="66" mass="7120">MNTPTHNRNAAAFAESDFIDLAAAIDQVPAAQRELFLTKLVILLAAGAPPGELSERIERARKHLPA</sequence>